<dbReference type="InterPro" id="IPR037278">
    <property type="entry name" value="ARFGAP/RecO"/>
</dbReference>
<dbReference type="Gene3D" id="1.10.220.150">
    <property type="entry name" value="Arf GTPase activating protein"/>
    <property type="match status" value="1"/>
</dbReference>
<comment type="caution">
    <text evidence="2">The sequence shown here is derived from an EMBL/GenBank/DDBJ whole genome shotgun (WGS) entry which is preliminary data.</text>
</comment>
<dbReference type="GO" id="GO:0005096">
    <property type="term" value="F:GTPase activator activity"/>
    <property type="evidence" value="ECO:0007669"/>
    <property type="project" value="InterPro"/>
</dbReference>
<dbReference type="AlphaFoldDB" id="A0A7J6HDQ2"/>
<sequence length="174" mass="19660">MSKDCHPPTVRPPTFSFSRCVPLLSSETLSLSRLNNPHVTTSTGNILQESVEYRQISFSAKARRRRLHPPKKTQRRWLHCDCLRHLSKHLIRSLNFGVLICIKCFGVHRSLGVHITKGWGGMYGGSGAVFITEAINQFALKLFSNNNGFFCSFGLSLSYRFRGLCEGSTELQWA</sequence>
<evidence type="ECO:0000313" key="3">
    <source>
        <dbReference type="Proteomes" id="UP000525078"/>
    </source>
</evidence>
<protein>
    <recommendedName>
        <fullName evidence="1">Arf-GAP domain-containing protein</fullName>
    </recommendedName>
</protein>
<reference evidence="2 3" key="1">
    <citation type="journal article" date="2020" name="bioRxiv">
        <title>Sequence and annotation of 42 cannabis genomes reveals extensive copy number variation in cannabinoid synthesis and pathogen resistance genes.</title>
        <authorList>
            <person name="Mckernan K.J."/>
            <person name="Helbert Y."/>
            <person name="Kane L.T."/>
            <person name="Ebling H."/>
            <person name="Zhang L."/>
            <person name="Liu B."/>
            <person name="Eaton Z."/>
            <person name="Mclaughlin S."/>
            <person name="Kingan S."/>
            <person name="Baybayan P."/>
            <person name="Concepcion G."/>
            <person name="Jordan M."/>
            <person name="Riva A."/>
            <person name="Barbazuk W."/>
            <person name="Harkins T."/>
        </authorList>
    </citation>
    <scope>NUCLEOTIDE SEQUENCE [LARGE SCALE GENOMIC DNA]</scope>
    <source>
        <strain evidence="3">cv. Jamaican Lion 4</strain>
        <tissue evidence="2">Leaf</tissue>
    </source>
</reference>
<dbReference type="Proteomes" id="UP000525078">
    <property type="component" value="Unassembled WGS sequence"/>
</dbReference>
<accession>A0A7J6HDQ2</accession>
<dbReference type="InterPro" id="IPR038508">
    <property type="entry name" value="ArfGAP_dom_sf"/>
</dbReference>
<organism evidence="2 3">
    <name type="scientific">Cannabis sativa</name>
    <name type="common">Hemp</name>
    <name type="synonym">Marijuana</name>
    <dbReference type="NCBI Taxonomy" id="3483"/>
    <lineage>
        <taxon>Eukaryota</taxon>
        <taxon>Viridiplantae</taxon>
        <taxon>Streptophyta</taxon>
        <taxon>Embryophyta</taxon>
        <taxon>Tracheophyta</taxon>
        <taxon>Spermatophyta</taxon>
        <taxon>Magnoliopsida</taxon>
        <taxon>eudicotyledons</taxon>
        <taxon>Gunneridae</taxon>
        <taxon>Pentapetalae</taxon>
        <taxon>rosids</taxon>
        <taxon>fabids</taxon>
        <taxon>Rosales</taxon>
        <taxon>Cannabaceae</taxon>
        <taxon>Cannabis</taxon>
    </lineage>
</organism>
<name>A0A7J6HDQ2_CANSA</name>
<evidence type="ECO:0000259" key="1">
    <source>
        <dbReference type="Pfam" id="PF01412"/>
    </source>
</evidence>
<evidence type="ECO:0000313" key="2">
    <source>
        <dbReference type="EMBL" id="KAF4392768.1"/>
    </source>
</evidence>
<dbReference type="EMBL" id="JAATIP010000016">
    <property type="protein sequence ID" value="KAF4392768.1"/>
    <property type="molecule type" value="Genomic_DNA"/>
</dbReference>
<gene>
    <name evidence="2" type="ORF">F8388_010791</name>
</gene>
<dbReference type="InterPro" id="IPR001164">
    <property type="entry name" value="ArfGAP_dom"/>
</dbReference>
<feature type="domain" description="Arf-GAP" evidence="1">
    <location>
        <begin position="80"/>
        <end position="117"/>
    </location>
</feature>
<dbReference type="Pfam" id="PF01412">
    <property type="entry name" value="ArfGap"/>
    <property type="match status" value="1"/>
</dbReference>
<proteinExistence type="predicted"/>
<dbReference type="SUPFAM" id="SSF57863">
    <property type="entry name" value="ArfGap/RecO-like zinc finger"/>
    <property type="match status" value="1"/>
</dbReference>